<dbReference type="Pfam" id="PF13439">
    <property type="entry name" value="Glyco_transf_4"/>
    <property type="match status" value="1"/>
</dbReference>
<protein>
    <submittedName>
        <fullName evidence="4">Glycosyltransferase family 4 protein</fullName>
    </submittedName>
</protein>
<dbReference type="CDD" id="cd03809">
    <property type="entry name" value="GT4_MtfB-like"/>
    <property type="match status" value="1"/>
</dbReference>
<name>A0ABW5KKI1_9SPHI</name>
<evidence type="ECO:0000259" key="3">
    <source>
        <dbReference type="Pfam" id="PF13439"/>
    </source>
</evidence>
<dbReference type="Pfam" id="PF00534">
    <property type="entry name" value="Glycos_transf_1"/>
    <property type="match status" value="1"/>
</dbReference>
<keyword evidence="5" id="KW-1185">Reference proteome</keyword>
<dbReference type="PANTHER" id="PTHR46401">
    <property type="entry name" value="GLYCOSYLTRANSFERASE WBBK-RELATED"/>
    <property type="match status" value="1"/>
</dbReference>
<dbReference type="Gene3D" id="3.40.50.2000">
    <property type="entry name" value="Glycogen Phosphorylase B"/>
    <property type="match status" value="2"/>
</dbReference>
<gene>
    <name evidence="4" type="ORF">ACFSR5_14380</name>
</gene>
<keyword evidence="1" id="KW-0808">Transferase</keyword>
<reference evidence="5" key="1">
    <citation type="journal article" date="2019" name="Int. J. Syst. Evol. Microbiol.">
        <title>The Global Catalogue of Microorganisms (GCM) 10K type strain sequencing project: providing services to taxonomists for standard genome sequencing and annotation.</title>
        <authorList>
            <consortium name="The Broad Institute Genomics Platform"/>
            <consortium name="The Broad Institute Genome Sequencing Center for Infectious Disease"/>
            <person name="Wu L."/>
            <person name="Ma J."/>
        </authorList>
    </citation>
    <scope>NUCLEOTIDE SEQUENCE [LARGE SCALE GENOMIC DNA]</scope>
    <source>
        <strain evidence="5">KCTC 42662</strain>
    </source>
</reference>
<proteinExistence type="predicted"/>
<dbReference type="InterPro" id="IPR028098">
    <property type="entry name" value="Glyco_trans_4-like_N"/>
</dbReference>
<feature type="domain" description="Glycosyltransferase subfamily 4-like N-terminal" evidence="3">
    <location>
        <begin position="72"/>
        <end position="165"/>
    </location>
</feature>
<evidence type="ECO:0000256" key="1">
    <source>
        <dbReference type="ARBA" id="ARBA00022679"/>
    </source>
</evidence>
<evidence type="ECO:0000313" key="4">
    <source>
        <dbReference type="EMBL" id="MFD2548835.1"/>
    </source>
</evidence>
<accession>A0ABW5KKI1</accession>
<evidence type="ECO:0000313" key="5">
    <source>
        <dbReference type="Proteomes" id="UP001597545"/>
    </source>
</evidence>
<sequence length="356" mass="41082">MVSKNILFDAERLKYPNTGLYYFCLNLGDAIRNQLPSGLDMYFFCNEKAGKVYGDDQKYIRQFSWHKINNPHRSRFDLWHSTFQLTDYLPNKDRSPLLLTIHDLNFLKENKSLEKEKRYLKKLQERVNQASQIVTISDYVKNDVLTYCDVKNTPIKTIYNGNNIDFSRIAEVSTAPLVDGEYIYSVGTINRKKNFHVLLYLLPGNDLKLVISGETHEEDYKNYILHLAKKLSVQKRLIFTGAVSEKNKYNYLKHCALFAFPSIAEGFGLPVVEAMAFGKKVLLSTCTSLPEIGGDNAYYLTQFDEDYLTNFAKTELNTILRHPIDEHAVVERAKSFNWQDAARDYTALYARILNGA</sequence>
<dbReference type="InterPro" id="IPR001296">
    <property type="entry name" value="Glyco_trans_1"/>
</dbReference>
<evidence type="ECO:0000259" key="2">
    <source>
        <dbReference type="Pfam" id="PF00534"/>
    </source>
</evidence>
<comment type="caution">
    <text evidence="4">The sequence shown here is derived from an EMBL/GenBank/DDBJ whole genome shotgun (WGS) entry which is preliminary data.</text>
</comment>
<dbReference type="PANTHER" id="PTHR46401:SF2">
    <property type="entry name" value="GLYCOSYLTRANSFERASE WBBK-RELATED"/>
    <property type="match status" value="1"/>
</dbReference>
<dbReference type="SUPFAM" id="SSF53756">
    <property type="entry name" value="UDP-Glycosyltransferase/glycogen phosphorylase"/>
    <property type="match status" value="1"/>
</dbReference>
<feature type="domain" description="Glycosyl transferase family 1" evidence="2">
    <location>
        <begin position="179"/>
        <end position="297"/>
    </location>
</feature>
<dbReference type="RefSeq" id="WP_380904997.1">
    <property type="nucleotide sequence ID" value="NZ_JBHUEG010000005.1"/>
</dbReference>
<dbReference type="EMBL" id="JBHULR010000006">
    <property type="protein sequence ID" value="MFD2548835.1"/>
    <property type="molecule type" value="Genomic_DNA"/>
</dbReference>
<organism evidence="4 5">
    <name type="scientific">Sphingobacterium suaedae</name>
    <dbReference type="NCBI Taxonomy" id="1686402"/>
    <lineage>
        <taxon>Bacteria</taxon>
        <taxon>Pseudomonadati</taxon>
        <taxon>Bacteroidota</taxon>
        <taxon>Sphingobacteriia</taxon>
        <taxon>Sphingobacteriales</taxon>
        <taxon>Sphingobacteriaceae</taxon>
        <taxon>Sphingobacterium</taxon>
    </lineage>
</organism>
<dbReference type="Proteomes" id="UP001597545">
    <property type="component" value="Unassembled WGS sequence"/>
</dbReference>